<dbReference type="Pfam" id="PF00226">
    <property type="entry name" value="DnaJ"/>
    <property type="match status" value="1"/>
</dbReference>
<dbReference type="EMBL" id="WNWS01000292">
    <property type="protein sequence ID" value="KAE9971647.1"/>
    <property type="molecule type" value="Genomic_DNA"/>
</dbReference>
<dbReference type="PROSITE" id="PS50076">
    <property type="entry name" value="DNAJ_2"/>
    <property type="match status" value="1"/>
</dbReference>
<evidence type="ECO:0000313" key="4">
    <source>
        <dbReference type="EMBL" id="KAE9971647.1"/>
    </source>
</evidence>
<dbReference type="Proteomes" id="UP000490939">
    <property type="component" value="Unassembled WGS sequence"/>
</dbReference>
<dbReference type="OrthoDB" id="10250354at2759"/>
<evidence type="ECO:0000313" key="6">
    <source>
        <dbReference type="Proteomes" id="UP000447873"/>
    </source>
</evidence>
<feature type="region of interest" description="Disordered" evidence="2">
    <location>
        <begin position="131"/>
        <end position="217"/>
    </location>
</feature>
<accession>A0A8H3ZA31</accession>
<evidence type="ECO:0000313" key="7">
    <source>
        <dbReference type="Proteomes" id="UP000490939"/>
    </source>
</evidence>
<proteinExistence type="predicted"/>
<gene>
    <name evidence="5" type="ORF">EG327_000214</name>
    <name evidence="4" type="ORF">EG328_005468</name>
</gene>
<feature type="coiled-coil region" evidence="1">
    <location>
        <begin position="44"/>
        <end position="106"/>
    </location>
</feature>
<evidence type="ECO:0000256" key="2">
    <source>
        <dbReference type="SAM" id="MobiDB-lite"/>
    </source>
</evidence>
<comment type="caution">
    <text evidence="5">The sequence shown here is derived from an EMBL/GenBank/DDBJ whole genome shotgun (WGS) entry which is preliminary data.</text>
</comment>
<sequence length="217" mass="25244">MDPTVSQAFAALGLPITASRTAAKAEYRKLALLQHPDKVPAGRKAQAQEDMKVLNAAIEALESYFDDQQHDGLVREYLERMKRERQEKKERARAAAMERMRRVRQEAEARETRDREAWVREEERRLLAEARVEHTSWKQQKEEDDRSAREWREKGEEEVRRMGAAWQQQREQAGIWLGGEKKAPAAAPAVVEEEKEKETDPLPSDGKIRFSLLKRKQ</sequence>
<dbReference type="EMBL" id="WNWR01000102">
    <property type="protein sequence ID" value="KAE9991269.1"/>
    <property type="molecule type" value="Genomic_DNA"/>
</dbReference>
<dbReference type="SMART" id="SM00271">
    <property type="entry name" value="DnaJ"/>
    <property type="match status" value="1"/>
</dbReference>
<evidence type="ECO:0000313" key="5">
    <source>
        <dbReference type="EMBL" id="KAE9991269.1"/>
    </source>
</evidence>
<feature type="compositionally biased region" description="Basic and acidic residues" evidence="2">
    <location>
        <begin position="131"/>
        <end position="161"/>
    </location>
</feature>
<dbReference type="SUPFAM" id="SSF46565">
    <property type="entry name" value="Chaperone J-domain"/>
    <property type="match status" value="1"/>
</dbReference>
<organism evidence="5 7">
    <name type="scientific">Venturia inaequalis</name>
    <name type="common">Apple scab fungus</name>
    <dbReference type="NCBI Taxonomy" id="5025"/>
    <lineage>
        <taxon>Eukaryota</taxon>
        <taxon>Fungi</taxon>
        <taxon>Dikarya</taxon>
        <taxon>Ascomycota</taxon>
        <taxon>Pezizomycotina</taxon>
        <taxon>Dothideomycetes</taxon>
        <taxon>Pleosporomycetidae</taxon>
        <taxon>Venturiales</taxon>
        <taxon>Venturiaceae</taxon>
        <taxon>Venturia</taxon>
    </lineage>
</organism>
<dbReference type="AlphaFoldDB" id="A0A8H3ZA31"/>
<dbReference type="InterPro" id="IPR036869">
    <property type="entry name" value="J_dom_sf"/>
</dbReference>
<keyword evidence="1" id="KW-0175">Coiled coil</keyword>
<evidence type="ECO:0000259" key="3">
    <source>
        <dbReference type="PROSITE" id="PS50076"/>
    </source>
</evidence>
<keyword evidence="7" id="KW-1185">Reference proteome</keyword>
<dbReference type="Proteomes" id="UP000447873">
    <property type="component" value="Unassembled WGS sequence"/>
</dbReference>
<protein>
    <recommendedName>
        <fullName evidence="3">J domain-containing protein</fullName>
    </recommendedName>
</protein>
<dbReference type="InterPro" id="IPR001623">
    <property type="entry name" value="DnaJ_domain"/>
</dbReference>
<dbReference type="CDD" id="cd06257">
    <property type="entry name" value="DnaJ"/>
    <property type="match status" value="1"/>
</dbReference>
<evidence type="ECO:0000256" key="1">
    <source>
        <dbReference type="SAM" id="Coils"/>
    </source>
</evidence>
<dbReference type="Gene3D" id="1.10.287.110">
    <property type="entry name" value="DnaJ domain"/>
    <property type="match status" value="1"/>
</dbReference>
<feature type="domain" description="J" evidence="3">
    <location>
        <begin position="7"/>
        <end position="82"/>
    </location>
</feature>
<reference evidence="5 7" key="1">
    <citation type="submission" date="2019-07" db="EMBL/GenBank/DDBJ databases">
        <title>Venturia inaequalis Genome Resource.</title>
        <authorList>
            <person name="Lichtner F.J."/>
        </authorList>
    </citation>
    <scope>NUCLEOTIDE SEQUENCE [LARGE SCALE GENOMIC DNA]</scope>
    <source>
        <strain evidence="4 6">120213</strain>
        <strain evidence="5 7">DMI_063113</strain>
    </source>
</reference>
<name>A0A8H3ZA31_VENIN</name>